<protein>
    <submittedName>
        <fullName evidence="1">Uncharacterized protein</fullName>
    </submittedName>
</protein>
<dbReference type="KEGG" id="nkf:Nkreftii_000785"/>
<proteinExistence type="predicted"/>
<dbReference type="Proteomes" id="UP000593737">
    <property type="component" value="Chromosome"/>
</dbReference>
<reference evidence="1 2" key="1">
    <citation type="journal article" date="2020" name="ISME J.">
        <title>Enrichment and physiological characterization of a novel comammox Nitrospira indicates ammonium inhibition of complete nitrification.</title>
        <authorList>
            <person name="Sakoula D."/>
            <person name="Koch H."/>
            <person name="Frank J."/>
            <person name="Jetten M.S.M."/>
            <person name="van Kessel M.A.H.J."/>
            <person name="Lucker S."/>
        </authorList>
    </citation>
    <scope>NUCLEOTIDE SEQUENCE [LARGE SCALE GENOMIC DNA]</scope>
    <source>
        <strain evidence="1">Comreactor17</strain>
    </source>
</reference>
<evidence type="ECO:0000313" key="2">
    <source>
        <dbReference type="Proteomes" id="UP000593737"/>
    </source>
</evidence>
<gene>
    <name evidence="1" type="ORF">Nkreftii_000785</name>
</gene>
<evidence type="ECO:0000313" key="1">
    <source>
        <dbReference type="EMBL" id="QPD03011.1"/>
    </source>
</evidence>
<organism evidence="1 2">
    <name type="scientific">Candidatus Nitrospira kreftii</name>
    <dbReference type="NCBI Taxonomy" id="2652173"/>
    <lineage>
        <taxon>Bacteria</taxon>
        <taxon>Pseudomonadati</taxon>
        <taxon>Nitrospirota</taxon>
        <taxon>Nitrospiria</taxon>
        <taxon>Nitrospirales</taxon>
        <taxon>Nitrospiraceae</taxon>
        <taxon>Nitrospira</taxon>
    </lineage>
</organism>
<accession>A0A7S8FBY7</accession>
<sequence length="63" mass="7317">MRASYDGRFKNNAWFKTDVLPDAENRGSQTNSTFVTRCGLRHVCGLVRSMYLRRELGAEQRFC</sequence>
<dbReference type="EMBL" id="CP047423">
    <property type="protein sequence ID" value="QPD03011.1"/>
    <property type="molecule type" value="Genomic_DNA"/>
</dbReference>
<name>A0A7S8FBY7_9BACT</name>
<dbReference type="AlphaFoldDB" id="A0A7S8FBY7"/>